<gene>
    <name evidence="2" type="ORF">G6R27_03710</name>
</gene>
<feature type="transmembrane region" description="Helical" evidence="1">
    <location>
        <begin position="229"/>
        <end position="249"/>
    </location>
</feature>
<keyword evidence="3" id="KW-1185">Reference proteome</keyword>
<sequence>MLTLIKQEWMKALKQNRFYVWAIIAFLMPIVTLVWFIPAETQTIGYMALGGAKIVVAIAGSVIAALTFTQEFSYGTIRPLLSRQYSRFFIFLSKIIMIVCEYVIVLLSAIFGTLIGRFIFQMLNGKNGTEIDWQPFFFSQVMDVLMTLFFFAVVLLVANMVKSSAAAVSLGIVMSVATSIIAALTTFLVQFFEPLKWNPFTVESLLANFDGTTAHNQALELYFGANISIIWVVYLLYLAAIYALTFLIFQRRSV</sequence>
<keyword evidence="1" id="KW-0472">Membrane</keyword>
<feature type="transmembrane region" description="Helical" evidence="1">
    <location>
        <begin position="18"/>
        <end position="38"/>
    </location>
</feature>
<dbReference type="RefSeq" id="WP_213819739.1">
    <property type="nucleotide sequence ID" value="NZ_JAAMFI010000002.1"/>
</dbReference>
<proteinExistence type="predicted"/>
<keyword evidence="1" id="KW-1133">Transmembrane helix</keyword>
<protein>
    <submittedName>
        <fullName evidence="2">ABC transporter permease subunit</fullName>
    </submittedName>
</protein>
<feature type="transmembrane region" description="Helical" evidence="1">
    <location>
        <begin position="44"/>
        <end position="68"/>
    </location>
</feature>
<organism evidence="2 3">
    <name type="scientific">Fructobacillus papyriferae</name>
    <dbReference type="NCBI Taxonomy" id="2713171"/>
    <lineage>
        <taxon>Bacteria</taxon>
        <taxon>Bacillati</taxon>
        <taxon>Bacillota</taxon>
        <taxon>Bacilli</taxon>
        <taxon>Lactobacillales</taxon>
        <taxon>Lactobacillaceae</taxon>
        <taxon>Fructobacillus</taxon>
    </lineage>
</organism>
<accession>A0ABS5QPN1</accession>
<dbReference type="PANTHER" id="PTHR37305:SF1">
    <property type="entry name" value="MEMBRANE PROTEIN"/>
    <property type="match status" value="1"/>
</dbReference>
<feature type="transmembrane region" description="Helical" evidence="1">
    <location>
        <begin position="170"/>
        <end position="192"/>
    </location>
</feature>
<evidence type="ECO:0000313" key="2">
    <source>
        <dbReference type="EMBL" id="MBS9335139.1"/>
    </source>
</evidence>
<evidence type="ECO:0000313" key="3">
    <source>
        <dbReference type="Proteomes" id="UP001519418"/>
    </source>
</evidence>
<feature type="transmembrane region" description="Helical" evidence="1">
    <location>
        <begin position="136"/>
        <end position="158"/>
    </location>
</feature>
<name>A0ABS5QPN1_9LACO</name>
<feature type="transmembrane region" description="Helical" evidence="1">
    <location>
        <begin position="88"/>
        <end position="116"/>
    </location>
</feature>
<dbReference type="PANTHER" id="PTHR37305">
    <property type="entry name" value="INTEGRAL MEMBRANE PROTEIN-RELATED"/>
    <property type="match status" value="1"/>
</dbReference>
<evidence type="ECO:0000256" key="1">
    <source>
        <dbReference type="SAM" id="Phobius"/>
    </source>
</evidence>
<dbReference type="Proteomes" id="UP001519418">
    <property type="component" value="Unassembled WGS sequence"/>
</dbReference>
<dbReference type="EMBL" id="JAAMFI010000002">
    <property type="protein sequence ID" value="MBS9335139.1"/>
    <property type="molecule type" value="Genomic_DNA"/>
</dbReference>
<reference evidence="2 3" key="1">
    <citation type="submission" date="2020-02" db="EMBL/GenBank/DDBJ databases">
        <title>Fructobacillus sp. isolated from paper mulberry of Taiwan.</title>
        <authorList>
            <person name="Lin S.-T."/>
        </authorList>
    </citation>
    <scope>NUCLEOTIDE SEQUENCE [LARGE SCALE GENOMIC DNA]</scope>
    <source>
        <strain evidence="2 3">M1-10</strain>
    </source>
</reference>
<comment type="caution">
    <text evidence="2">The sequence shown here is derived from an EMBL/GenBank/DDBJ whole genome shotgun (WGS) entry which is preliminary data.</text>
</comment>
<keyword evidence="1" id="KW-0812">Transmembrane</keyword>
<dbReference type="Pfam" id="PF12730">
    <property type="entry name" value="ABC2_membrane_4"/>
    <property type="match status" value="1"/>
</dbReference>